<name>A0A8S1HV18_9PELO</name>
<accession>A0A8S1HV18</accession>
<dbReference type="Proteomes" id="UP000835052">
    <property type="component" value="Unassembled WGS sequence"/>
</dbReference>
<organism evidence="2 3">
    <name type="scientific">Caenorhabditis auriculariae</name>
    <dbReference type="NCBI Taxonomy" id="2777116"/>
    <lineage>
        <taxon>Eukaryota</taxon>
        <taxon>Metazoa</taxon>
        <taxon>Ecdysozoa</taxon>
        <taxon>Nematoda</taxon>
        <taxon>Chromadorea</taxon>
        <taxon>Rhabditida</taxon>
        <taxon>Rhabditina</taxon>
        <taxon>Rhabditomorpha</taxon>
        <taxon>Rhabditoidea</taxon>
        <taxon>Rhabditidae</taxon>
        <taxon>Peloderinae</taxon>
        <taxon>Caenorhabditis</taxon>
    </lineage>
</organism>
<sequence length="69" mass="6752">MRFALFSLLVLLAVACLNALPMGSAAGLTNEGSMGGAGAEHDREPRRGALGNAMRGALAGAAVGLAAGK</sequence>
<feature type="chain" id="PRO_5035740124" evidence="1">
    <location>
        <begin position="20"/>
        <end position="69"/>
    </location>
</feature>
<evidence type="ECO:0000313" key="3">
    <source>
        <dbReference type="Proteomes" id="UP000835052"/>
    </source>
</evidence>
<dbReference type="EMBL" id="CAJGYM010000214">
    <property type="protein sequence ID" value="CAD6199904.1"/>
    <property type="molecule type" value="Genomic_DNA"/>
</dbReference>
<comment type="caution">
    <text evidence="2">The sequence shown here is derived from an EMBL/GenBank/DDBJ whole genome shotgun (WGS) entry which is preliminary data.</text>
</comment>
<dbReference type="AlphaFoldDB" id="A0A8S1HV18"/>
<evidence type="ECO:0000256" key="1">
    <source>
        <dbReference type="SAM" id="SignalP"/>
    </source>
</evidence>
<feature type="signal peptide" evidence="1">
    <location>
        <begin position="1"/>
        <end position="19"/>
    </location>
</feature>
<reference evidence="2" key="1">
    <citation type="submission" date="2020-10" db="EMBL/GenBank/DDBJ databases">
        <authorList>
            <person name="Kikuchi T."/>
        </authorList>
    </citation>
    <scope>NUCLEOTIDE SEQUENCE</scope>
    <source>
        <strain evidence="2">NKZ352</strain>
    </source>
</reference>
<proteinExistence type="predicted"/>
<keyword evidence="1" id="KW-0732">Signal</keyword>
<keyword evidence="3" id="KW-1185">Reference proteome</keyword>
<evidence type="ECO:0000313" key="2">
    <source>
        <dbReference type="EMBL" id="CAD6199904.1"/>
    </source>
</evidence>
<gene>
    <name evidence="2" type="ORF">CAUJ_LOCUS15803</name>
</gene>
<dbReference type="PROSITE" id="PS51257">
    <property type="entry name" value="PROKAR_LIPOPROTEIN"/>
    <property type="match status" value="1"/>
</dbReference>
<protein>
    <submittedName>
        <fullName evidence="2">Uncharacterized protein</fullName>
    </submittedName>
</protein>